<evidence type="ECO:0000256" key="2">
    <source>
        <dbReference type="ARBA" id="ARBA00022649"/>
    </source>
</evidence>
<keyword evidence="4" id="KW-0255">Endonuclease</keyword>
<dbReference type="Gene3D" id="3.30.920.30">
    <property type="entry name" value="Hypothetical protein"/>
    <property type="match status" value="1"/>
</dbReference>
<keyword evidence="3" id="KW-0540">Nuclease</keyword>
<dbReference type="GO" id="GO:0003729">
    <property type="term" value="F:mRNA binding"/>
    <property type="evidence" value="ECO:0007669"/>
    <property type="project" value="InterPro"/>
</dbReference>
<accession>C3X3T9</accession>
<proteinExistence type="inferred from homology"/>
<dbReference type="GO" id="GO:0004519">
    <property type="term" value="F:endonuclease activity"/>
    <property type="evidence" value="ECO:0007669"/>
    <property type="project" value="UniProtKB-KW"/>
</dbReference>
<keyword evidence="9" id="KW-1185">Reference proteome</keyword>
<sequence>MNKREKLLTKAQRVPGGLLFDELETLMRQQGWEFDRQKGSHRIWVSPGKTAVPLQPDGKRAKSYQVKQVLLILEKEKKRPVPDML</sequence>
<evidence type="ECO:0000256" key="5">
    <source>
        <dbReference type="ARBA" id="ARBA00022801"/>
    </source>
</evidence>
<keyword evidence="6" id="KW-0694">RNA-binding</keyword>
<dbReference type="SUPFAM" id="SSF54786">
    <property type="entry name" value="YcfA/nrd intein domain"/>
    <property type="match status" value="1"/>
</dbReference>
<evidence type="ECO:0000313" key="9">
    <source>
        <dbReference type="Proteomes" id="UP000003973"/>
    </source>
</evidence>
<evidence type="ECO:0000256" key="6">
    <source>
        <dbReference type="ARBA" id="ARBA00022884"/>
    </source>
</evidence>
<dbReference type="Pfam" id="PF07927">
    <property type="entry name" value="HicA_toxin"/>
    <property type="match status" value="1"/>
</dbReference>
<dbReference type="eggNOG" id="COG1724">
    <property type="taxonomic scope" value="Bacteria"/>
</dbReference>
<dbReference type="InterPro" id="IPR012933">
    <property type="entry name" value="HicA_mRNA_interferase"/>
</dbReference>
<keyword evidence="2" id="KW-1277">Toxin-antitoxin system</keyword>
<evidence type="ECO:0000313" key="8">
    <source>
        <dbReference type="EMBL" id="EEO27875.1"/>
    </source>
</evidence>
<reference evidence="8" key="1">
    <citation type="submission" date="2011-10" db="EMBL/GenBank/DDBJ databases">
        <title>The Genome Sequence of Oxalobacter formigenes HOxBLS.</title>
        <authorList>
            <consortium name="The Broad Institute Genome Sequencing Platform"/>
            <person name="Earl A."/>
            <person name="Ward D."/>
            <person name="Feldgarden M."/>
            <person name="Gevers D."/>
            <person name="Allison M.J."/>
            <person name="Humphrey S."/>
            <person name="Young S.K."/>
            <person name="Zeng Q."/>
            <person name="Gargeya S."/>
            <person name="Fitzgerald M."/>
            <person name="Haas B."/>
            <person name="Abouelleil A."/>
            <person name="Alvarado L."/>
            <person name="Arachchi H.M."/>
            <person name="Berlin A."/>
            <person name="Brown A."/>
            <person name="Chapman S.B."/>
            <person name="Chen Z."/>
            <person name="Dunbar C."/>
            <person name="Freedman E."/>
            <person name="Gearin G."/>
            <person name="Goldberg J."/>
            <person name="Griggs A."/>
            <person name="Gujja S."/>
            <person name="Heiman D."/>
            <person name="Howarth C."/>
            <person name="Larson L."/>
            <person name="Lui A."/>
            <person name="MacDonald P.J.P."/>
            <person name="Montmayeur A."/>
            <person name="Murphy C."/>
            <person name="Neiman D."/>
            <person name="Pearson M."/>
            <person name="Priest M."/>
            <person name="Roberts A."/>
            <person name="Saif S."/>
            <person name="Shea T."/>
            <person name="Shenoy N."/>
            <person name="Sisk P."/>
            <person name="Stolte C."/>
            <person name="Sykes S."/>
            <person name="Wortman J."/>
            <person name="Nusbaum C."/>
            <person name="Birren B."/>
        </authorList>
    </citation>
    <scope>NUCLEOTIDE SEQUENCE [LARGE SCALE GENOMIC DNA]</scope>
    <source>
        <strain evidence="8">HOxBLS</strain>
    </source>
</reference>
<gene>
    <name evidence="8" type="ORF">OFAG_01028</name>
</gene>
<evidence type="ECO:0000256" key="4">
    <source>
        <dbReference type="ARBA" id="ARBA00022759"/>
    </source>
</evidence>
<protein>
    <recommendedName>
        <fullName evidence="10">Type II toxin-antitoxin system HicA family toxin</fullName>
    </recommendedName>
</protein>
<dbReference type="Proteomes" id="UP000003973">
    <property type="component" value="Unassembled WGS sequence"/>
</dbReference>
<comment type="caution">
    <text evidence="8">The sequence shown here is derived from an EMBL/GenBank/DDBJ whole genome shotgun (WGS) entry which is preliminary data.</text>
</comment>
<dbReference type="EMBL" id="ACDP02000011">
    <property type="protein sequence ID" value="EEO27875.1"/>
    <property type="molecule type" value="Genomic_DNA"/>
</dbReference>
<keyword evidence="7" id="KW-0346">Stress response</keyword>
<evidence type="ECO:0008006" key="10">
    <source>
        <dbReference type="Google" id="ProtNLM"/>
    </source>
</evidence>
<dbReference type="AlphaFoldDB" id="C3X3T9"/>
<evidence type="ECO:0000256" key="1">
    <source>
        <dbReference type="ARBA" id="ARBA00006620"/>
    </source>
</evidence>
<evidence type="ECO:0000256" key="7">
    <source>
        <dbReference type="ARBA" id="ARBA00023016"/>
    </source>
</evidence>
<name>C3X3T9_9BURK</name>
<dbReference type="HOGENOM" id="CLU_164851_1_0_4"/>
<dbReference type="GO" id="GO:0016787">
    <property type="term" value="F:hydrolase activity"/>
    <property type="evidence" value="ECO:0007669"/>
    <property type="project" value="UniProtKB-KW"/>
</dbReference>
<dbReference type="RefSeq" id="WP_005877169.1">
    <property type="nucleotide sequence ID" value="NZ_CABMNL010000001.1"/>
</dbReference>
<comment type="similarity">
    <text evidence="1">Belongs to the HicA mRNA interferase family.</text>
</comment>
<dbReference type="InterPro" id="IPR038570">
    <property type="entry name" value="HicA_sf"/>
</dbReference>
<keyword evidence="5" id="KW-0378">Hydrolase</keyword>
<evidence type="ECO:0000256" key="3">
    <source>
        <dbReference type="ARBA" id="ARBA00022722"/>
    </source>
</evidence>
<organism evidence="8 9">
    <name type="scientific">Oxalobacter paraformigenes</name>
    <dbReference type="NCBI Taxonomy" id="556268"/>
    <lineage>
        <taxon>Bacteria</taxon>
        <taxon>Pseudomonadati</taxon>
        <taxon>Pseudomonadota</taxon>
        <taxon>Betaproteobacteria</taxon>
        <taxon>Burkholderiales</taxon>
        <taxon>Oxalobacteraceae</taxon>
        <taxon>Oxalobacter</taxon>
    </lineage>
</organism>